<comment type="subcellular location">
    <subcellularLocation>
        <location evidence="1">Cell membrane</location>
        <topology evidence="1">Multi-pass membrane protein</topology>
    </subcellularLocation>
</comment>
<dbReference type="InterPro" id="IPR010432">
    <property type="entry name" value="RDD"/>
</dbReference>
<feature type="transmembrane region" description="Helical" evidence="6">
    <location>
        <begin position="27"/>
        <end position="50"/>
    </location>
</feature>
<feature type="domain" description="RDD" evidence="7">
    <location>
        <begin position="24"/>
        <end position="171"/>
    </location>
</feature>
<evidence type="ECO:0000256" key="3">
    <source>
        <dbReference type="ARBA" id="ARBA00022692"/>
    </source>
</evidence>
<dbReference type="Proteomes" id="UP000284416">
    <property type="component" value="Unassembled WGS sequence"/>
</dbReference>
<gene>
    <name evidence="8" type="ORF">D1B31_20950</name>
</gene>
<evidence type="ECO:0000256" key="2">
    <source>
        <dbReference type="ARBA" id="ARBA00022475"/>
    </source>
</evidence>
<accession>A0A417YIF2</accession>
<dbReference type="Pfam" id="PF06271">
    <property type="entry name" value="RDD"/>
    <property type="match status" value="1"/>
</dbReference>
<dbReference type="GO" id="GO:0005886">
    <property type="term" value="C:plasma membrane"/>
    <property type="evidence" value="ECO:0007669"/>
    <property type="project" value="UniProtKB-SubCell"/>
</dbReference>
<reference evidence="8 9" key="1">
    <citation type="journal article" date="2017" name="Int. J. Syst. Evol. Microbiol.">
        <title>Bacillus notoginsengisoli sp. nov., a novel bacterium isolated from the rhizosphere of Panax notoginseng.</title>
        <authorList>
            <person name="Zhang M.Y."/>
            <person name="Cheng J."/>
            <person name="Cai Y."/>
            <person name="Zhang T.Y."/>
            <person name="Wu Y.Y."/>
            <person name="Manikprabhu D."/>
            <person name="Li W.J."/>
            <person name="Zhang Y.X."/>
        </authorList>
    </citation>
    <scope>NUCLEOTIDE SEQUENCE [LARGE SCALE GENOMIC DNA]</scope>
    <source>
        <strain evidence="8 9">JCM 30743</strain>
    </source>
</reference>
<dbReference type="InterPro" id="IPR051791">
    <property type="entry name" value="Pra-immunoreactive"/>
</dbReference>
<evidence type="ECO:0000259" key="7">
    <source>
        <dbReference type="Pfam" id="PF06271"/>
    </source>
</evidence>
<dbReference type="OrthoDB" id="2841434at2"/>
<protein>
    <submittedName>
        <fullName evidence="8">RDD family protein</fullName>
    </submittedName>
</protein>
<feature type="transmembrane region" description="Helical" evidence="6">
    <location>
        <begin position="136"/>
        <end position="158"/>
    </location>
</feature>
<evidence type="ECO:0000256" key="6">
    <source>
        <dbReference type="SAM" id="Phobius"/>
    </source>
</evidence>
<keyword evidence="4 6" id="KW-1133">Transmembrane helix</keyword>
<keyword evidence="2" id="KW-1003">Cell membrane</keyword>
<evidence type="ECO:0000256" key="4">
    <source>
        <dbReference type="ARBA" id="ARBA00022989"/>
    </source>
</evidence>
<name>A0A417YIF2_9BACI</name>
<proteinExistence type="predicted"/>
<sequence length="181" mass="20495">MNKKDNGNKAVESFKHSRPKNFFRNRFFALVIDFIVIMLLCWIVFAIFGIPDWEHYLQTQEAVRGLSASDTLVVERMKLYQESFLITLSIGVAYEALMLVFFGVTIGKLVFGMRVVNVNTDKNFYVGKLMLAMRSVIKAASIYLLSAIPFLFMCLTTFGNSEGRSGFDGFAGTKVIKVRSK</sequence>
<dbReference type="PANTHER" id="PTHR36115">
    <property type="entry name" value="PROLINE-RICH ANTIGEN HOMOLOG-RELATED"/>
    <property type="match status" value="1"/>
</dbReference>
<comment type="caution">
    <text evidence="8">The sequence shown here is derived from an EMBL/GenBank/DDBJ whole genome shotgun (WGS) entry which is preliminary data.</text>
</comment>
<keyword evidence="3 6" id="KW-0812">Transmembrane</keyword>
<evidence type="ECO:0000256" key="5">
    <source>
        <dbReference type="ARBA" id="ARBA00023136"/>
    </source>
</evidence>
<dbReference type="AlphaFoldDB" id="A0A417YIF2"/>
<keyword evidence="9" id="KW-1185">Reference proteome</keyword>
<dbReference type="RefSeq" id="WP_118924119.1">
    <property type="nucleotide sequence ID" value="NZ_QWEG01000018.1"/>
</dbReference>
<dbReference type="EMBL" id="QWEG01000018">
    <property type="protein sequence ID" value="RHW32818.1"/>
    <property type="molecule type" value="Genomic_DNA"/>
</dbReference>
<keyword evidence="5 6" id="KW-0472">Membrane</keyword>
<dbReference type="PANTHER" id="PTHR36115:SF4">
    <property type="entry name" value="MEMBRANE PROTEIN"/>
    <property type="match status" value="1"/>
</dbReference>
<evidence type="ECO:0000256" key="1">
    <source>
        <dbReference type="ARBA" id="ARBA00004651"/>
    </source>
</evidence>
<evidence type="ECO:0000313" key="8">
    <source>
        <dbReference type="EMBL" id="RHW32818.1"/>
    </source>
</evidence>
<evidence type="ECO:0000313" key="9">
    <source>
        <dbReference type="Proteomes" id="UP000284416"/>
    </source>
</evidence>
<organism evidence="8 9">
    <name type="scientific">Neobacillus notoginsengisoli</name>
    <dbReference type="NCBI Taxonomy" id="1578198"/>
    <lineage>
        <taxon>Bacteria</taxon>
        <taxon>Bacillati</taxon>
        <taxon>Bacillota</taxon>
        <taxon>Bacilli</taxon>
        <taxon>Bacillales</taxon>
        <taxon>Bacillaceae</taxon>
        <taxon>Neobacillus</taxon>
    </lineage>
</organism>